<dbReference type="InterPro" id="IPR036537">
    <property type="entry name" value="Adaptor_Cbl_N_dom_sf"/>
</dbReference>
<dbReference type="PANTHER" id="PTHR47691">
    <property type="entry name" value="REGULATOR-RELATED"/>
    <property type="match status" value="1"/>
</dbReference>
<dbReference type="SUPFAM" id="SSF52540">
    <property type="entry name" value="P-loop containing nucleoside triphosphate hydrolases"/>
    <property type="match status" value="1"/>
</dbReference>
<keyword evidence="3" id="KW-1185">Reference proteome</keyword>
<dbReference type="AlphaFoldDB" id="A0AAD7HUY7"/>
<dbReference type="EMBL" id="JARKIB010000174">
    <property type="protein sequence ID" value="KAJ7728209.1"/>
    <property type="molecule type" value="Genomic_DNA"/>
</dbReference>
<feature type="region of interest" description="Disordered" evidence="1">
    <location>
        <begin position="1027"/>
        <end position="1052"/>
    </location>
</feature>
<gene>
    <name evidence="2" type="ORF">B0H16DRAFT_1589246</name>
</gene>
<dbReference type="CDD" id="cd21037">
    <property type="entry name" value="MLKL_NTD"/>
    <property type="match status" value="1"/>
</dbReference>
<dbReference type="InterPro" id="IPR011990">
    <property type="entry name" value="TPR-like_helical_dom_sf"/>
</dbReference>
<dbReference type="SUPFAM" id="SSF48452">
    <property type="entry name" value="TPR-like"/>
    <property type="match status" value="2"/>
</dbReference>
<comment type="caution">
    <text evidence="2">The sequence shown here is derived from an EMBL/GenBank/DDBJ whole genome shotgun (WGS) entry which is preliminary data.</text>
</comment>
<dbReference type="InterPro" id="IPR059179">
    <property type="entry name" value="MLKL-like_MCAfunc"/>
</dbReference>
<evidence type="ECO:0000313" key="2">
    <source>
        <dbReference type="EMBL" id="KAJ7728209.1"/>
    </source>
</evidence>
<proteinExistence type="predicted"/>
<accession>A0AAD7HUY7</accession>
<evidence type="ECO:0000313" key="3">
    <source>
        <dbReference type="Proteomes" id="UP001215598"/>
    </source>
</evidence>
<dbReference type="Gene3D" id="1.25.40.10">
    <property type="entry name" value="Tetratricopeptide repeat domain"/>
    <property type="match status" value="2"/>
</dbReference>
<dbReference type="Gene3D" id="1.20.930.20">
    <property type="entry name" value="Adaptor protein Cbl, N-terminal domain"/>
    <property type="match status" value="1"/>
</dbReference>
<dbReference type="Proteomes" id="UP001215598">
    <property type="component" value="Unassembled WGS sequence"/>
</dbReference>
<dbReference type="InterPro" id="IPR027417">
    <property type="entry name" value="P-loop_NTPase"/>
</dbReference>
<evidence type="ECO:0000256" key="1">
    <source>
        <dbReference type="SAM" id="MobiDB-lite"/>
    </source>
</evidence>
<reference evidence="2" key="1">
    <citation type="submission" date="2023-03" db="EMBL/GenBank/DDBJ databases">
        <title>Massive genome expansion in bonnet fungi (Mycena s.s.) driven by repeated elements and novel gene families across ecological guilds.</title>
        <authorList>
            <consortium name="Lawrence Berkeley National Laboratory"/>
            <person name="Harder C.B."/>
            <person name="Miyauchi S."/>
            <person name="Viragh M."/>
            <person name="Kuo A."/>
            <person name="Thoen E."/>
            <person name="Andreopoulos B."/>
            <person name="Lu D."/>
            <person name="Skrede I."/>
            <person name="Drula E."/>
            <person name="Henrissat B."/>
            <person name="Morin E."/>
            <person name="Kohler A."/>
            <person name="Barry K."/>
            <person name="LaButti K."/>
            <person name="Morin E."/>
            <person name="Salamov A."/>
            <person name="Lipzen A."/>
            <person name="Mereny Z."/>
            <person name="Hegedus B."/>
            <person name="Baldrian P."/>
            <person name="Stursova M."/>
            <person name="Weitz H."/>
            <person name="Taylor A."/>
            <person name="Grigoriev I.V."/>
            <person name="Nagy L.G."/>
            <person name="Martin F."/>
            <person name="Kauserud H."/>
        </authorList>
    </citation>
    <scope>NUCLEOTIDE SEQUENCE</scope>
    <source>
        <strain evidence="2">CBHHK182m</strain>
    </source>
</reference>
<feature type="compositionally biased region" description="Basic and acidic residues" evidence="1">
    <location>
        <begin position="1042"/>
        <end position="1052"/>
    </location>
</feature>
<dbReference type="GO" id="GO:0007166">
    <property type="term" value="P:cell surface receptor signaling pathway"/>
    <property type="evidence" value="ECO:0007669"/>
    <property type="project" value="InterPro"/>
</dbReference>
<protein>
    <recommendedName>
        <fullName evidence="4">NB-ARC domain-containing protein</fullName>
    </recommendedName>
</protein>
<dbReference type="Gene3D" id="3.40.50.300">
    <property type="entry name" value="P-loop containing nucleotide triphosphate hydrolases"/>
    <property type="match status" value="1"/>
</dbReference>
<organism evidence="2 3">
    <name type="scientific">Mycena metata</name>
    <dbReference type="NCBI Taxonomy" id="1033252"/>
    <lineage>
        <taxon>Eukaryota</taxon>
        <taxon>Fungi</taxon>
        <taxon>Dikarya</taxon>
        <taxon>Basidiomycota</taxon>
        <taxon>Agaricomycotina</taxon>
        <taxon>Agaricomycetes</taxon>
        <taxon>Agaricomycetidae</taxon>
        <taxon>Agaricales</taxon>
        <taxon>Marasmiineae</taxon>
        <taxon>Mycenaceae</taxon>
        <taxon>Mycena</taxon>
    </lineage>
</organism>
<evidence type="ECO:0008006" key="4">
    <source>
        <dbReference type="Google" id="ProtNLM"/>
    </source>
</evidence>
<sequence>MPRNRSVTVSRLENIINCLTPAVASLNELHDAFGTPFVQVISITTLALITAVQTVKRNRDECIRLMEDIHGLLYAIINIHIISETKSTLRPGTIYQIGRFTETLHKIHAFVEGQQDGKKIKHFFRHSEMNLLLKNCHAGLQEAVVAFKAETDVTFFTDIASAEDRAQKMNAQLLALILSDANGTDESSSRIPSSNTSSESFSMLPAIPKIFHGRELELVHIIKALGQDSCRIAILGADGMGKTSLANAVLHHPKITDKYQSHFFVACDSATNCIELAALIGSHLGLQPGKDLKKPVVRYFSSNPPCLLVDSRPRVEAFLALLAAIPHLALIITMRGAERPAQVQWSHPFLPPLGPLPTDAARQTFMDITDRVDNMQDMDKLLLLTDNMPLAVNLIAHLVDYDGCYHILNRWETEKTSLLSVGYDKKSNLNASIMLSLSSSRMTSLPGAKELLSLLSILPDGLSDFELLQSDLPIANILACKAALLRISLAYTDHKMRLRSLVPIREYMQQLHPPSLHLVQAIYKHFHLLLDFYDRYQGSTSAAKAVDNITSNLGNIQSVLLQRLQNNSSDLADTIHCTILLNRFSRITGRGCTTLMDRIPTVLPKPIDHRVEAAFITEAFASRTYYPIVDPEALFHQGQAHFHEFHDPVLESRFYIAVGNYYVYQANDIPTALHLFETSVSLCGSYGEQESIALINLARLKWTTAEYMAARMHAREAQRLCKLSGNLYNEARALHMEILPCLALGDYKLCIILCHTARELLGLCGMSNTVLDYNILSSEAQVHLLKSEYAEAHKIYTGTFNTISPEQDPFNYAFCLLNIAEIDVIVGGSEQNVRQNLDGVKLTFNTMGYPAGLVYCKTIGADLELREGSNMTAKILLEQCLSSSWKNNGEMVTYCLERLADISRWSVSDISWVSNWATVYLGYSFQSQNRLAIHKALCCLADVFVANGDEDTAYNLLTVALDGFASMDVHRCRAACMIRLGDILQHRREFDQAADHWREARPLFERSSQAKDLAEIDIRLENINQTKQEPATGGLSASFRNTSKELPSKVED</sequence>
<dbReference type="PANTHER" id="PTHR47691:SF3">
    <property type="entry name" value="HTH-TYPE TRANSCRIPTIONAL REGULATOR RV0890C-RELATED"/>
    <property type="match status" value="1"/>
</dbReference>
<name>A0AAD7HUY7_9AGAR</name>